<name>A0A9Q9AXT1_9PEZI</name>
<evidence type="ECO:0000256" key="5">
    <source>
        <dbReference type="ARBA" id="ARBA00049400"/>
    </source>
</evidence>
<evidence type="ECO:0000259" key="7">
    <source>
        <dbReference type="PROSITE" id="PS51684"/>
    </source>
</evidence>
<dbReference type="EMBL" id="CP099426">
    <property type="protein sequence ID" value="USW57039.1"/>
    <property type="molecule type" value="Genomic_DNA"/>
</dbReference>
<dbReference type="Pfam" id="PF02475">
    <property type="entry name" value="TRM5-TYW2_MTfase"/>
    <property type="match status" value="1"/>
</dbReference>
<dbReference type="AlphaFoldDB" id="A0A9Q9AXT1"/>
<gene>
    <name evidence="8" type="ORF">Slin15195_G103580</name>
</gene>
<dbReference type="GO" id="GO:0005737">
    <property type="term" value="C:cytoplasm"/>
    <property type="evidence" value="ECO:0007669"/>
    <property type="project" value="UniProtKB-SubCell"/>
</dbReference>
<dbReference type="GO" id="GO:0008757">
    <property type="term" value="F:S-adenosylmethionine-dependent methyltransferase activity"/>
    <property type="evidence" value="ECO:0007669"/>
    <property type="project" value="InterPro"/>
</dbReference>
<dbReference type="InterPro" id="IPR056743">
    <property type="entry name" value="TRM5-TYW2-like_MTfase"/>
</dbReference>
<keyword evidence="4 6" id="KW-0819">tRNA processing</keyword>
<accession>A0A9Q9AXT1</accession>
<dbReference type="GO" id="GO:0008175">
    <property type="term" value="F:tRNA methyltransferase activity"/>
    <property type="evidence" value="ECO:0007669"/>
    <property type="project" value="TreeGrafter"/>
</dbReference>
<dbReference type="PANTHER" id="PTHR23245:SF25">
    <property type="entry name" value="TRNA WYBUTOSINE-SYNTHESIZING PROTEIN 2 HOMOLOG"/>
    <property type="match status" value="1"/>
</dbReference>
<reference evidence="8" key="1">
    <citation type="submission" date="2022-06" db="EMBL/GenBank/DDBJ databases">
        <title>Complete genome sequences of two strains of the flax pathogen Septoria linicola.</title>
        <authorList>
            <person name="Lapalu N."/>
            <person name="Simon A."/>
            <person name="Demenou B."/>
            <person name="Paumier D."/>
            <person name="Guillot M.-P."/>
            <person name="Gout L."/>
            <person name="Valade R."/>
        </authorList>
    </citation>
    <scope>NUCLEOTIDE SEQUENCE</scope>
    <source>
        <strain evidence="8">SE15195</strain>
    </source>
</reference>
<dbReference type="GO" id="GO:0030488">
    <property type="term" value="P:tRNA methylation"/>
    <property type="evidence" value="ECO:0007669"/>
    <property type="project" value="TreeGrafter"/>
</dbReference>
<comment type="subcellular location">
    <subcellularLocation>
        <location evidence="6">Cytoplasm</location>
    </subcellularLocation>
</comment>
<evidence type="ECO:0000313" key="9">
    <source>
        <dbReference type="Proteomes" id="UP001056384"/>
    </source>
</evidence>
<sequence length="375" mass="42307">MDRAVERWRTDRQYDKAVIAPLAKKLCKSYTVYGCMLLLPHNALEGPEWTALGDVREDAFQELHKLIAKELKVTHIASNKPIPPQDLKTSSENILRAPINFTPLYGDFGPETCSQPPTEQDFDKAFWVTAKQNGIYQVWAPRWTMFSRGNISEKARLLALPSVTEAVEDDDEFGVVDLYAGIGYFAFSYIKAGADKVYCWDINPWSIEGLLRGAKANKWKAVLYGGLDGSDENPSDIESIGGSDAKLLVFNESNELAPKRLNDLTSSRPRIRHVNLGMLPSSRKALELAAAFVCLRPRGWLHVHENFLVEEIQQKAKKTREEFEQILVKSDNLYVLQMEEGQGVKVEVEHINRLKSYSPGVMHCVIDIAVEIRGQ</sequence>
<dbReference type="PROSITE" id="PS51684">
    <property type="entry name" value="SAM_MT_TRM5_TYW2"/>
    <property type="match status" value="1"/>
</dbReference>
<dbReference type="PANTHER" id="PTHR23245">
    <property type="entry name" value="TRNA METHYLTRANSFERASE"/>
    <property type="match status" value="1"/>
</dbReference>
<comment type="catalytic activity">
    <reaction evidence="5">
        <text>4-demethylwyosine(37) in tRNA(Phe) + S-adenosyl-L-methionine = 4-demethyl-7-[(3S)-3-amino-3-carboxypropyl]wyosine(37) in tRNA(Phe) + S-methyl-5'-thioadenosine + H(+)</text>
        <dbReference type="Rhea" id="RHEA:36355"/>
        <dbReference type="Rhea" id="RHEA-COMP:10164"/>
        <dbReference type="Rhea" id="RHEA-COMP:10378"/>
        <dbReference type="ChEBI" id="CHEBI:15378"/>
        <dbReference type="ChEBI" id="CHEBI:17509"/>
        <dbReference type="ChEBI" id="CHEBI:59789"/>
        <dbReference type="ChEBI" id="CHEBI:64315"/>
        <dbReference type="ChEBI" id="CHEBI:73550"/>
        <dbReference type="EC" id="2.5.1.114"/>
    </reaction>
</comment>
<dbReference type="GO" id="GO:0031591">
    <property type="term" value="P:wybutosine biosynthetic process"/>
    <property type="evidence" value="ECO:0007669"/>
    <property type="project" value="InterPro"/>
</dbReference>
<comment type="pathway">
    <text evidence="1 6">tRNA modification; wybutosine-tRNA(Phe) biosynthesis.</text>
</comment>
<dbReference type="InterPro" id="IPR030382">
    <property type="entry name" value="MeTrfase_TRM5/TYW2"/>
</dbReference>
<comment type="function">
    <text evidence="6">S-adenosyl-L-methionine-dependent transferase that acts as a component of the wybutosine biosynthesis pathway. Wybutosine is a hyper modified guanosine with a tricyclic base found at the 3'-position adjacent to the anticodon of eukaryotic phenylalanine tRNA. Catalyzes the transfer of the alpha-amino-alpha-carboxypropyl (acp) group from S-adenosyl-L-methionine to the C-7 position of 4-demethylwyosine (imG-14) to produce wybutosine-86.</text>
</comment>
<evidence type="ECO:0000256" key="4">
    <source>
        <dbReference type="ARBA" id="ARBA00022694"/>
    </source>
</evidence>
<organism evidence="8 9">
    <name type="scientific">Septoria linicola</name>
    <dbReference type="NCBI Taxonomy" id="215465"/>
    <lineage>
        <taxon>Eukaryota</taxon>
        <taxon>Fungi</taxon>
        <taxon>Dikarya</taxon>
        <taxon>Ascomycota</taxon>
        <taxon>Pezizomycotina</taxon>
        <taxon>Dothideomycetes</taxon>
        <taxon>Dothideomycetidae</taxon>
        <taxon>Mycosphaerellales</taxon>
        <taxon>Mycosphaerellaceae</taxon>
        <taxon>Septoria</taxon>
    </lineage>
</organism>
<dbReference type="Gene3D" id="3.40.50.150">
    <property type="entry name" value="Vaccinia Virus protein VP39"/>
    <property type="match status" value="1"/>
</dbReference>
<keyword evidence="6" id="KW-0963">Cytoplasm</keyword>
<dbReference type="Proteomes" id="UP001056384">
    <property type="component" value="Chromosome 9"/>
</dbReference>
<proteinExistence type="inferred from homology"/>
<dbReference type="InterPro" id="IPR029063">
    <property type="entry name" value="SAM-dependent_MTases_sf"/>
</dbReference>
<evidence type="ECO:0000256" key="2">
    <source>
        <dbReference type="ARBA" id="ARBA00022679"/>
    </source>
</evidence>
<dbReference type="SUPFAM" id="SSF53335">
    <property type="entry name" value="S-adenosyl-L-methionine-dependent methyltransferases"/>
    <property type="match status" value="1"/>
</dbReference>
<keyword evidence="9" id="KW-1185">Reference proteome</keyword>
<dbReference type="InterPro" id="IPR026274">
    <property type="entry name" value="tRNA_wybutosine_synth_prot_2"/>
</dbReference>
<dbReference type="GO" id="GO:0102522">
    <property type="term" value="F:tRNA 4-demethylwyosine alpha-amino-alpha-carboxypropyltransferase activity"/>
    <property type="evidence" value="ECO:0007669"/>
    <property type="project" value="UniProtKB-EC"/>
</dbReference>
<evidence type="ECO:0000313" key="8">
    <source>
        <dbReference type="EMBL" id="USW57039.1"/>
    </source>
</evidence>
<evidence type="ECO:0000256" key="1">
    <source>
        <dbReference type="ARBA" id="ARBA00004797"/>
    </source>
</evidence>
<evidence type="ECO:0000256" key="3">
    <source>
        <dbReference type="ARBA" id="ARBA00022691"/>
    </source>
</evidence>
<keyword evidence="3 6" id="KW-0949">S-adenosyl-L-methionine</keyword>
<evidence type="ECO:0000256" key="6">
    <source>
        <dbReference type="PIRNR" id="PIRNR038972"/>
    </source>
</evidence>
<protein>
    <recommendedName>
        <fullName evidence="6">tRNA wybutosine-synthesizing protein 2</fullName>
        <shortName evidence="6">tRNA-yW-synthesizing protein 2</shortName>
    </recommendedName>
    <alternativeName>
        <fullName evidence="6">tRNA(Phe) (4-demethylwyosine(37)-C(7)) aminocarboxypropyltransferase</fullName>
    </alternativeName>
</protein>
<dbReference type="PIRSF" id="PIRSF038972">
    <property type="entry name" value="Trm12"/>
    <property type="match status" value="1"/>
</dbReference>
<feature type="domain" description="SAM-dependent methyltransferase TRM5/TYW2-type" evidence="7">
    <location>
        <begin position="64"/>
        <end position="372"/>
    </location>
</feature>
<keyword evidence="2 6" id="KW-0808">Transferase</keyword>
<comment type="similarity">
    <text evidence="6">Belongs to the class I-like SAM-binding methyltransferase superfamily. TRM5/TYW2 family.</text>
</comment>